<evidence type="ECO:0000313" key="2">
    <source>
        <dbReference type="EMBL" id="TNJ29137.1"/>
    </source>
</evidence>
<dbReference type="InterPro" id="IPR036770">
    <property type="entry name" value="Ankyrin_rpt-contain_sf"/>
</dbReference>
<gene>
    <name evidence="2" type="ORF">GMRT_15782</name>
</gene>
<dbReference type="Pfam" id="PF12796">
    <property type="entry name" value="Ank_2"/>
    <property type="match status" value="3"/>
</dbReference>
<dbReference type="AlphaFoldDB" id="A0A4Z1T7L4"/>
<dbReference type="Proteomes" id="UP000315496">
    <property type="component" value="Chromosome 2"/>
</dbReference>
<dbReference type="OrthoDB" id="5406014at2759"/>
<dbReference type="PANTHER" id="PTHR24120">
    <property type="entry name" value="GH07239P"/>
    <property type="match status" value="1"/>
</dbReference>
<accession>A0A4Z1T7L4</accession>
<reference evidence="2 3" key="1">
    <citation type="submission" date="2019-05" db="EMBL/GenBank/DDBJ databases">
        <title>The compact genome of Giardia muris reveals important steps in the evolution of intestinal protozoan parasites.</title>
        <authorList>
            <person name="Xu F."/>
            <person name="Jimenez-Gonzalez A."/>
            <person name="Einarsson E."/>
            <person name="Astvaldsson A."/>
            <person name="Peirasmaki D."/>
            <person name="Eckmann L."/>
            <person name="Andersson J.O."/>
            <person name="Svard S.G."/>
            <person name="Jerlstrom-Hultqvist J."/>
        </authorList>
    </citation>
    <scope>NUCLEOTIDE SEQUENCE [LARGE SCALE GENOMIC DNA]</scope>
    <source>
        <strain evidence="2 3">Roberts-Thomson</strain>
    </source>
</reference>
<comment type="caution">
    <text evidence="2">The sequence shown here is derived from an EMBL/GenBank/DDBJ whole genome shotgun (WGS) entry which is preliminary data.</text>
</comment>
<feature type="region of interest" description="Disordered" evidence="1">
    <location>
        <begin position="194"/>
        <end position="217"/>
    </location>
</feature>
<dbReference type="EMBL" id="VDLU01000002">
    <property type="protein sequence ID" value="TNJ29137.1"/>
    <property type="molecule type" value="Genomic_DNA"/>
</dbReference>
<name>A0A4Z1T7L4_GIAMU</name>
<dbReference type="PANTHER" id="PTHR24120:SF4">
    <property type="entry name" value="GH07239P"/>
    <property type="match status" value="1"/>
</dbReference>
<protein>
    <submittedName>
        <fullName evidence="2">Ankyrin repeat protein 1</fullName>
    </submittedName>
</protein>
<dbReference type="VEuPathDB" id="GiardiaDB:GMRT_15782"/>
<sequence>MPSTAMRESNIEGGVSALMLSVARNDAACAGVVRDEAGLQTSRGMTALMIAAQRGFADQIAGLNAEYTMVDATGKTALMYAAIYGHVECVRRLALCESTKRDAQGWTALMHGAANGREEVVRILMEREKGMVDYDGWSALLIACQANQFEVAQLLYPDESTIRNFLGEDVFGLAKAIYRRNPGLAERWANLGKPVEGTSSQSSHTPASGSTPKVVQKTVPEPSAKTGTIMYEHDRFKAAVTEKNEGEVGKHLAAVLCDYEGPDGGMSAIQEHKRQIKNLTIAVNQRKKTEQLMSVFNRLAQEDLAERTILMYVAAKSQGIQPAKMREYLRKQDRFGCTALMYAAMNGNVAVVEQLVTEEAGIRDKAGLSAYDHAVARGQTACATILKGKD</sequence>
<evidence type="ECO:0000313" key="3">
    <source>
        <dbReference type="Proteomes" id="UP000315496"/>
    </source>
</evidence>
<evidence type="ECO:0000256" key="1">
    <source>
        <dbReference type="SAM" id="MobiDB-lite"/>
    </source>
</evidence>
<keyword evidence="3" id="KW-1185">Reference proteome</keyword>
<dbReference type="SUPFAM" id="SSF48403">
    <property type="entry name" value="Ankyrin repeat"/>
    <property type="match status" value="1"/>
</dbReference>
<proteinExistence type="predicted"/>
<organism evidence="2 3">
    <name type="scientific">Giardia muris</name>
    <dbReference type="NCBI Taxonomy" id="5742"/>
    <lineage>
        <taxon>Eukaryota</taxon>
        <taxon>Metamonada</taxon>
        <taxon>Diplomonadida</taxon>
        <taxon>Hexamitidae</taxon>
        <taxon>Giardiinae</taxon>
        <taxon>Giardia</taxon>
    </lineage>
</organism>
<dbReference type="Gene3D" id="1.25.40.20">
    <property type="entry name" value="Ankyrin repeat-containing domain"/>
    <property type="match status" value="2"/>
</dbReference>
<dbReference type="SMART" id="SM00248">
    <property type="entry name" value="ANK"/>
    <property type="match status" value="5"/>
</dbReference>
<feature type="compositionally biased region" description="Polar residues" evidence="1">
    <location>
        <begin position="197"/>
        <end position="213"/>
    </location>
</feature>
<dbReference type="InterPro" id="IPR002110">
    <property type="entry name" value="Ankyrin_rpt"/>
</dbReference>